<dbReference type="HOGENOM" id="CLU_125508_0_0_3"/>
<feature type="transmembrane region" description="Helical" evidence="1">
    <location>
        <begin position="12"/>
        <end position="32"/>
    </location>
</feature>
<gene>
    <name evidence="2" type="ORF">MC7420_2088</name>
</gene>
<evidence type="ECO:0008006" key="4">
    <source>
        <dbReference type="Google" id="ProtNLM"/>
    </source>
</evidence>
<dbReference type="RefSeq" id="WP_006101359.1">
    <property type="nucleotide sequence ID" value="NZ_DS989850.1"/>
</dbReference>
<dbReference type="Proteomes" id="UP000003835">
    <property type="component" value="Unassembled WGS sequence"/>
</dbReference>
<evidence type="ECO:0000313" key="2">
    <source>
        <dbReference type="EMBL" id="EDX75084.1"/>
    </source>
</evidence>
<sequence>MYRLRSLPWRSLLEISGITTAIAIALEIIIGLGVTQSAAIREMLQFLYTPPLGMIIALMAAVGFGVLAVYILERFYPQVLINSNSLWALVPCLALTLWLKSLLPVPAFLVSLSYANVVAVLVGVFWKGRPYWR</sequence>
<protein>
    <recommendedName>
        <fullName evidence="4">Peptide chain release factor 1</fullName>
    </recommendedName>
</protein>
<dbReference type="AlphaFoldDB" id="B4VSN8"/>
<feature type="transmembrane region" description="Helical" evidence="1">
    <location>
        <begin position="52"/>
        <end position="72"/>
    </location>
</feature>
<keyword evidence="1" id="KW-1133">Transmembrane helix</keyword>
<feature type="transmembrane region" description="Helical" evidence="1">
    <location>
        <begin position="105"/>
        <end position="126"/>
    </location>
</feature>
<name>B4VSN8_9CYAN</name>
<feature type="transmembrane region" description="Helical" evidence="1">
    <location>
        <begin position="79"/>
        <end position="99"/>
    </location>
</feature>
<keyword evidence="1" id="KW-0472">Membrane</keyword>
<accession>B4VSN8</accession>
<dbReference type="eggNOG" id="ENOG5032WJF">
    <property type="taxonomic scope" value="Bacteria"/>
</dbReference>
<dbReference type="OrthoDB" id="467942at2"/>
<evidence type="ECO:0000313" key="3">
    <source>
        <dbReference type="Proteomes" id="UP000003835"/>
    </source>
</evidence>
<dbReference type="EMBL" id="DS989850">
    <property type="protein sequence ID" value="EDX75084.1"/>
    <property type="molecule type" value="Genomic_DNA"/>
</dbReference>
<proteinExistence type="predicted"/>
<keyword evidence="3" id="KW-1185">Reference proteome</keyword>
<keyword evidence="1" id="KW-0812">Transmembrane</keyword>
<evidence type="ECO:0000256" key="1">
    <source>
        <dbReference type="SAM" id="Phobius"/>
    </source>
</evidence>
<reference evidence="2 3" key="1">
    <citation type="submission" date="2008-07" db="EMBL/GenBank/DDBJ databases">
        <authorList>
            <person name="Tandeau de Marsac N."/>
            <person name="Ferriera S."/>
            <person name="Johnson J."/>
            <person name="Kravitz S."/>
            <person name="Beeson K."/>
            <person name="Sutton G."/>
            <person name="Rogers Y.-H."/>
            <person name="Friedman R."/>
            <person name="Frazier M."/>
            <person name="Venter J.C."/>
        </authorList>
    </citation>
    <scope>NUCLEOTIDE SEQUENCE [LARGE SCALE GENOMIC DNA]</scope>
    <source>
        <strain evidence="2 3">PCC 7420</strain>
    </source>
</reference>
<organism evidence="2 3">
    <name type="scientific">Coleofasciculus chthonoplastes PCC 7420</name>
    <dbReference type="NCBI Taxonomy" id="118168"/>
    <lineage>
        <taxon>Bacteria</taxon>
        <taxon>Bacillati</taxon>
        <taxon>Cyanobacteriota</taxon>
        <taxon>Cyanophyceae</taxon>
        <taxon>Coleofasciculales</taxon>
        <taxon>Coleofasciculaceae</taxon>
        <taxon>Coleofasciculus</taxon>
    </lineage>
</organism>